<gene>
    <name evidence="1" type="ORF">BH720_029165</name>
</gene>
<evidence type="ECO:0000313" key="1">
    <source>
        <dbReference type="EMBL" id="XPM63359.1"/>
    </source>
</evidence>
<protein>
    <submittedName>
        <fullName evidence="1">4-Cys prefix domain-containing protein</fullName>
    </submittedName>
</protein>
<accession>A0ACD5GRT1</accession>
<dbReference type="Proteomes" id="UP000095472">
    <property type="component" value="Chromosome"/>
</dbReference>
<name>A0ACD5GRT1_9CYAN</name>
<reference evidence="1 2" key="1">
    <citation type="journal article" date="2016" name="Genome Announc.">
        <title>Draft Genome Sequence of the Thermotolerant Cyanobacterium Desertifilum sp. IPPAS B-1220.</title>
        <authorList>
            <person name="Mironov K.S."/>
            <person name="Sinetova M.A."/>
            <person name="Bolatkhan K."/>
            <person name="Zayadan B.K."/>
            <person name="Ustinova V.V."/>
            <person name="Kupriyanova E.V."/>
            <person name="Skrypnik A.N."/>
            <person name="Gogoleva N.E."/>
            <person name="Gogolev Y.V."/>
            <person name="Los D.A."/>
        </authorList>
    </citation>
    <scope>NUCLEOTIDE SEQUENCE [LARGE SCALE GENOMIC DNA]</scope>
    <source>
        <strain evidence="1 2">IPPAS B-1220</strain>
    </source>
</reference>
<organism evidence="1 2">
    <name type="scientific">Desertifilum tharense IPPAS B-1220</name>
    <dbReference type="NCBI Taxonomy" id="1781255"/>
    <lineage>
        <taxon>Bacteria</taxon>
        <taxon>Bacillati</taxon>
        <taxon>Cyanobacteriota</taxon>
        <taxon>Cyanophyceae</taxon>
        <taxon>Desertifilales</taxon>
        <taxon>Desertifilaceae</taxon>
        <taxon>Desertifilum</taxon>
    </lineage>
</organism>
<keyword evidence="2" id="KW-1185">Reference proteome</keyword>
<dbReference type="EMBL" id="CP182909">
    <property type="protein sequence ID" value="XPM63359.1"/>
    <property type="molecule type" value="Genomic_DNA"/>
</dbReference>
<evidence type="ECO:0000313" key="2">
    <source>
        <dbReference type="Proteomes" id="UP000095472"/>
    </source>
</evidence>
<sequence length="94" mass="10756">MSYCFNLACSKPHNPESAQFCQSCGSKLLLGDRYRAIEALGVGVWQNPQSHRRTYPLKTAVRYQTILLWGNLFPEFAPYPKSLRIVSPRSPKIR</sequence>
<proteinExistence type="predicted"/>